<dbReference type="Pfam" id="PF00528">
    <property type="entry name" value="BPD_transp_1"/>
    <property type="match status" value="1"/>
</dbReference>
<feature type="region of interest" description="Disordered" evidence="8">
    <location>
        <begin position="1"/>
        <end position="31"/>
    </location>
</feature>
<gene>
    <name evidence="10" type="ORF">HDA32_002886</name>
</gene>
<evidence type="ECO:0000313" key="10">
    <source>
        <dbReference type="EMBL" id="NYE47766.1"/>
    </source>
</evidence>
<evidence type="ECO:0000256" key="1">
    <source>
        <dbReference type="ARBA" id="ARBA00004651"/>
    </source>
</evidence>
<evidence type="ECO:0000256" key="8">
    <source>
        <dbReference type="SAM" id="MobiDB-lite"/>
    </source>
</evidence>
<dbReference type="Gene3D" id="1.10.3720.10">
    <property type="entry name" value="MetI-like"/>
    <property type="match status" value="1"/>
</dbReference>
<proteinExistence type="inferred from homology"/>
<feature type="transmembrane region" description="Helical" evidence="7">
    <location>
        <begin position="36"/>
        <end position="58"/>
    </location>
</feature>
<evidence type="ECO:0000256" key="7">
    <source>
        <dbReference type="RuleBase" id="RU363032"/>
    </source>
</evidence>
<keyword evidence="2 7" id="KW-0813">Transport</keyword>
<comment type="subcellular location">
    <subcellularLocation>
        <location evidence="1 7">Cell membrane</location>
        <topology evidence="1 7">Multi-pass membrane protein</topology>
    </subcellularLocation>
</comment>
<comment type="caution">
    <text evidence="10">The sequence shown here is derived from an EMBL/GenBank/DDBJ whole genome shotgun (WGS) entry which is preliminary data.</text>
</comment>
<feature type="transmembrane region" description="Helical" evidence="7">
    <location>
        <begin position="237"/>
        <end position="257"/>
    </location>
</feature>
<keyword evidence="6 7" id="KW-0472">Membrane</keyword>
<evidence type="ECO:0000256" key="3">
    <source>
        <dbReference type="ARBA" id="ARBA00022475"/>
    </source>
</evidence>
<dbReference type="PANTHER" id="PTHR32243:SF52">
    <property type="entry name" value="ABC TRANSPORTER PERMEASE PROTEIN"/>
    <property type="match status" value="1"/>
</dbReference>
<dbReference type="CDD" id="cd06261">
    <property type="entry name" value="TM_PBP2"/>
    <property type="match status" value="1"/>
</dbReference>
<dbReference type="Proteomes" id="UP000589036">
    <property type="component" value="Unassembled WGS sequence"/>
</dbReference>
<accession>A0A852TTJ3</accession>
<keyword evidence="5 7" id="KW-1133">Transmembrane helix</keyword>
<keyword evidence="3" id="KW-1003">Cell membrane</keyword>
<feature type="transmembrane region" description="Helical" evidence="7">
    <location>
        <begin position="163"/>
        <end position="186"/>
    </location>
</feature>
<organism evidence="10 11">
    <name type="scientific">Spinactinospora alkalitolerans</name>
    <dbReference type="NCBI Taxonomy" id="687207"/>
    <lineage>
        <taxon>Bacteria</taxon>
        <taxon>Bacillati</taxon>
        <taxon>Actinomycetota</taxon>
        <taxon>Actinomycetes</taxon>
        <taxon>Streptosporangiales</taxon>
        <taxon>Nocardiopsidaceae</taxon>
        <taxon>Spinactinospora</taxon>
    </lineage>
</organism>
<feature type="transmembrane region" description="Helical" evidence="7">
    <location>
        <begin position="264"/>
        <end position="285"/>
    </location>
</feature>
<evidence type="ECO:0000256" key="5">
    <source>
        <dbReference type="ARBA" id="ARBA00022989"/>
    </source>
</evidence>
<dbReference type="GO" id="GO:0005886">
    <property type="term" value="C:plasma membrane"/>
    <property type="evidence" value="ECO:0007669"/>
    <property type="project" value="UniProtKB-SubCell"/>
</dbReference>
<dbReference type="PROSITE" id="PS50928">
    <property type="entry name" value="ABC_TM1"/>
    <property type="match status" value="1"/>
</dbReference>
<reference evidence="10 11" key="1">
    <citation type="submission" date="2020-07" db="EMBL/GenBank/DDBJ databases">
        <title>Sequencing the genomes of 1000 actinobacteria strains.</title>
        <authorList>
            <person name="Klenk H.-P."/>
        </authorList>
    </citation>
    <scope>NUCLEOTIDE SEQUENCE [LARGE SCALE GENOMIC DNA]</scope>
    <source>
        <strain evidence="10 11">CXB654</strain>
    </source>
</reference>
<name>A0A852TTJ3_9ACTN</name>
<dbReference type="InterPro" id="IPR035906">
    <property type="entry name" value="MetI-like_sf"/>
</dbReference>
<dbReference type="InterPro" id="IPR050901">
    <property type="entry name" value="BP-dep_ABC_trans_perm"/>
</dbReference>
<dbReference type="RefSeq" id="WP_179643660.1">
    <property type="nucleotide sequence ID" value="NZ_JACCCC010000001.1"/>
</dbReference>
<protein>
    <submittedName>
        <fullName evidence="10">Sorbitol/mannitol transport system permease protein</fullName>
    </submittedName>
</protein>
<evidence type="ECO:0000256" key="6">
    <source>
        <dbReference type="ARBA" id="ARBA00023136"/>
    </source>
</evidence>
<comment type="similarity">
    <text evidence="7">Belongs to the binding-protein-dependent transport system permease family.</text>
</comment>
<evidence type="ECO:0000313" key="11">
    <source>
        <dbReference type="Proteomes" id="UP000589036"/>
    </source>
</evidence>
<feature type="domain" description="ABC transmembrane type-1" evidence="9">
    <location>
        <begin position="95"/>
        <end position="285"/>
    </location>
</feature>
<evidence type="ECO:0000256" key="4">
    <source>
        <dbReference type="ARBA" id="ARBA00022692"/>
    </source>
</evidence>
<feature type="transmembrane region" description="Helical" evidence="7">
    <location>
        <begin position="99"/>
        <end position="120"/>
    </location>
</feature>
<keyword evidence="11" id="KW-1185">Reference proteome</keyword>
<feature type="transmembrane region" description="Helical" evidence="7">
    <location>
        <begin position="132"/>
        <end position="151"/>
    </location>
</feature>
<keyword evidence="4 7" id="KW-0812">Transmembrane</keyword>
<dbReference type="EMBL" id="JACCCC010000001">
    <property type="protein sequence ID" value="NYE47766.1"/>
    <property type="molecule type" value="Genomic_DNA"/>
</dbReference>
<feature type="transmembrane region" description="Helical" evidence="7">
    <location>
        <begin position="207"/>
        <end position="231"/>
    </location>
</feature>
<dbReference type="PANTHER" id="PTHR32243">
    <property type="entry name" value="MALTOSE TRANSPORT SYSTEM PERMEASE-RELATED"/>
    <property type="match status" value="1"/>
</dbReference>
<dbReference type="GO" id="GO:0055085">
    <property type="term" value="P:transmembrane transport"/>
    <property type="evidence" value="ECO:0007669"/>
    <property type="project" value="InterPro"/>
</dbReference>
<evidence type="ECO:0000259" key="9">
    <source>
        <dbReference type="PROSITE" id="PS50928"/>
    </source>
</evidence>
<evidence type="ECO:0000256" key="2">
    <source>
        <dbReference type="ARBA" id="ARBA00022448"/>
    </source>
</evidence>
<sequence>MTTAAPARPGGGPAPAPRPAPRRPERGRRSGGARGIALTVLTWAIGLVFVSPALWLVLTAFKQEGDAATTPPKLFFEPTLEQFEAVLAADFLPYLGNSVIATLASTALVLVLGVPAAYALSIRPVKRTQDVLFFFISTKMLPVVAVVVPLYVAAAEVAMLDNIWTLVVLYTAMNLPIAVWMLRSFFLEVPKGVIEAAQLEGASLPRVLWSVMLPVMAPGVAATALICMIFSWNEFFFAVNLTAVQAATVPVFMVGFITSEGLFLAQLCAAATLASLPIVIVGWIAQRQLVRGLSMGAVK</sequence>
<dbReference type="SUPFAM" id="SSF161098">
    <property type="entry name" value="MetI-like"/>
    <property type="match status" value="1"/>
</dbReference>
<dbReference type="AlphaFoldDB" id="A0A852TTJ3"/>
<dbReference type="InterPro" id="IPR000515">
    <property type="entry name" value="MetI-like"/>
</dbReference>